<reference evidence="2" key="1">
    <citation type="journal article" date="2022" name="bioRxiv">
        <title>Sequencing and chromosome-scale assembly of the giantPleurodeles waltlgenome.</title>
        <authorList>
            <person name="Brown T."/>
            <person name="Elewa A."/>
            <person name="Iarovenko S."/>
            <person name="Subramanian E."/>
            <person name="Araus A.J."/>
            <person name="Petzold A."/>
            <person name="Susuki M."/>
            <person name="Suzuki K.-i.T."/>
            <person name="Hayashi T."/>
            <person name="Toyoda A."/>
            <person name="Oliveira C."/>
            <person name="Osipova E."/>
            <person name="Leigh N.D."/>
            <person name="Simon A."/>
            <person name="Yun M.H."/>
        </authorList>
    </citation>
    <scope>NUCLEOTIDE SEQUENCE</scope>
    <source>
        <strain evidence="2">20211129_DDA</strain>
        <tissue evidence="2">Liver</tissue>
    </source>
</reference>
<comment type="caution">
    <text evidence="2">The sequence shown here is derived from an EMBL/GenBank/DDBJ whole genome shotgun (WGS) entry which is preliminary data.</text>
</comment>
<dbReference type="Proteomes" id="UP001066276">
    <property type="component" value="Chromosome 7"/>
</dbReference>
<protein>
    <submittedName>
        <fullName evidence="2">Uncharacterized protein</fullName>
    </submittedName>
</protein>
<dbReference type="EMBL" id="JANPWB010000011">
    <property type="protein sequence ID" value="KAJ1123299.1"/>
    <property type="molecule type" value="Genomic_DNA"/>
</dbReference>
<organism evidence="2 3">
    <name type="scientific">Pleurodeles waltl</name>
    <name type="common">Iberian ribbed newt</name>
    <dbReference type="NCBI Taxonomy" id="8319"/>
    <lineage>
        <taxon>Eukaryota</taxon>
        <taxon>Metazoa</taxon>
        <taxon>Chordata</taxon>
        <taxon>Craniata</taxon>
        <taxon>Vertebrata</taxon>
        <taxon>Euteleostomi</taxon>
        <taxon>Amphibia</taxon>
        <taxon>Batrachia</taxon>
        <taxon>Caudata</taxon>
        <taxon>Salamandroidea</taxon>
        <taxon>Salamandridae</taxon>
        <taxon>Pleurodelinae</taxon>
        <taxon>Pleurodeles</taxon>
    </lineage>
</organism>
<evidence type="ECO:0000256" key="1">
    <source>
        <dbReference type="SAM" id="MobiDB-lite"/>
    </source>
</evidence>
<accession>A0AAV7P6G4</accession>
<evidence type="ECO:0000313" key="2">
    <source>
        <dbReference type="EMBL" id="KAJ1123299.1"/>
    </source>
</evidence>
<proteinExistence type="predicted"/>
<dbReference type="AlphaFoldDB" id="A0AAV7P6G4"/>
<sequence length="154" mass="16158">MGQADSQPEVAIMGAVSGTTLEGANSVSKREPGGDLVSGLAKVPPWLAKLGNAPQMDLASEGSALATLKGLAMGISANLQGATTGTHEPPRATAITLHEPTSPTTSSIARRRLRAPLQVHHHQRIKVRALPNQVGHMIRCFLLGISSDLTYLVR</sequence>
<feature type="compositionally biased region" description="Polar residues" evidence="1">
    <location>
        <begin position="99"/>
        <end position="108"/>
    </location>
</feature>
<gene>
    <name evidence="2" type="ORF">NDU88_001770</name>
</gene>
<feature type="region of interest" description="Disordered" evidence="1">
    <location>
        <begin position="81"/>
        <end position="108"/>
    </location>
</feature>
<name>A0AAV7P6G4_PLEWA</name>
<evidence type="ECO:0000313" key="3">
    <source>
        <dbReference type="Proteomes" id="UP001066276"/>
    </source>
</evidence>
<keyword evidence="3" id="KW-1185">Reference proteome</keyword>